<proteinExistence type="predicted"/>
<gene>
    <name evidence="1" type="ORF">FRZ06_09270</name>
</gene>
<protein>
    <submittedName>
        <fullName evidence="1">HAMP domain-containing protein</fullName>
    </submittedName>
</protein>
<name>A0ACD1AAW6_9FIRM</name>
<evidence type="ECO:0000313" key="1">
    <source>
        <dbReference type="EMBL" id="QOX63529.1"/>
    </source>
</evidence>
<evidence type="ECO:0000313" key="2">
    <source>
        <dbReference type="Proteomes" id="UP000594014"/>
    </source>
</evidence>
<dbReference type="Proteomes" id="UP000594014">
    <property type="component" value="Chromosome"/>
</dbReference>
<sequence>MKLNLSKKIALFVCILILIVASILGVLSVRSSTNALIQQQKELGMQNAKDGAARLNAVVQMRLGILNEVANRADTQSMNWELQREILAADAERLEYLDLAVVSPDGTARYALSGEVAQLGDREYVKKAFQGEANISGVIVSKVTGEPVIMYAAPIQSGNSVIGVLVGRRDGNALSAITDELGSGERGYAFVLGPEGVIYAHPDKNMVLDQVNIFADIETGGSLQEFGLKLEALGLAKEGSIEYNYNGEYRMASLAPIPGTGWTLGVCSFEEDVLKGSVALRNTILIASIVIAAMGILAAVYLGMMISRPIVNLKKIADKLAIGDVNVIAETKQKDEIGDLTVAFAKMIENTKTQTDAAKRIAMGDLTIEVKPRSDADVLGISMAAVVATLKDLVAEAELLTAAAASGRLEVRGDADRFEGGYKEIIAGVNGTLDAVILPLNVAAEYMEQISKGEIPNRITDEYNGDFNEIKNSLNECIDSMNGLLEETNLLIRAAQDGKLDVRGNSEKFSGDWGTLIQGVNNLINAMATPINVTAEYVKAISKGHIPEKITDTYNGDFNEIKENLNSCIDVMNTLLEETNILILAAQEGTLDKRGDADKFSGDWGTLVQGINNLIEAFVRPINLTADYIDRISKGDIPAKITDVYHGDFNEIKNNLNNCIDMISGLLNETNMLIQAAQEGQLDKRADTSGFSGGWGELVGGVNLLLESVVKPIKEVTNVMREISEGNLNVSVEGDYLGEFGVLSSAVNHTASDLNDVVGEISEILGAISDGNLGISNVKEFKGDFIHISNSLNRILESLNTLLGDINTSSDQVSVGSKQVSDGSQTLSQGTAEQASTVEELNASVTEVAALTKENASNANEANQLTQTVKISAEQGNQHMAEMLLAMDEISESSNNISKIIKVIDDIAFQTNILALNAAVEAARAGQHGKGFAVVAEEVRSLAARSAEAAKETTDLIQKSIQKSSAGTEIANSTAKALKEIVSGVGKTADVITTIAKSSNEQAMGIAQINTGLNQVSHVVQNNAATAEQSAASSEELSGQAEMLKEMVGRFRLRDYASEIKLLDFDKF</sequence>
<dbReference type="EMBL" id="CP042469">
    <property type="protein sequence ID" value="QOX63529.1"/>
    <property type="molecule type" value="Genomic_DNA"/>
</dbReference>
<reference evidence="1" key="1">
    <citation type="submission" date="2019-08" db="EMBL/GenBank/DDBJ databases">
        <title>Genome sequence of Clostridiales bacterium MT110.</title>
        <authorList>
            <person name="Cao J."/>
        </authorList>
    </citation>
    <scope>NUCLEOTIDE SEQUENCE</scope>
    <source>
        <strain evidence="1">MT110</strain>
    </source>
</reference>
<keyword evidence="2" id="KW-1185">Reference proteome</keyword>
<organism evidence="1 2">
    <name type="scientific">Anoxybacterium hadale</name>
    <dbReference type="NCBI Taxonomy" id="3408580"/>
    <lineage>
        <taxon>Bacteria</taxon>
        <taxon>Bacillati</taxon>
        <taxon>Bacillota</taxon>
        <taxon>Clostridia</taxon>
        <taxon>Peptostreptococcales</taxon>
        <taxon>Anaerovoracaceae</taxon>
        <taxon>Anoxybacterium</taxon>
    </lineage>
</organism>
<accession>A0ACD1AAW6</accession>